<evidence type="ECO:0000313" key="2">
    <source>
        <dbReference type="Proteomes" id="UP000321574"/>
    </source>
</evidence>
<comment type="caution">
    <text evidence="1">The sequence shown here is derived from an EMBL/GenBank/DDBJ whole genome shotgun (WGS) entry which is preliminary data.</text>
</comment>
<sequence length="45" mass="5730">MVHRQEVPERRMRWIFQLKHTTPINRIIWCMDSDEYQMMLFPSDY</sequence>
<keyword evidence="2" id="KW-1185">Reference proteome</keyword>
<dbReference type="OrthoDB" id="1756859at2"/>
<protein>
    <submittedName>
        <fullName evidence="1">Uncharacterized protein</fullName>
    </submittedName>
</protein>
<organism evidence="1 2">
    <name type="scientific">Cerasibacillus terrae</name>
    <dbReference type="NCBI Taxonomy" id="2498845"/>
    <lineage>
        <taxon>Bacteria</taxon>
        <taxon>Bacillati</taxon>
        <taxon>Bacillota</taxon>
        <taxon>Bacilli</taxon>
        <taxon>Bacillales</taxon>
        <taxon>Bacillaceae</taxon>
        <taxon>Cerasibacillus</taxon>
    </lineage>
</organism>
<name>A0A5C8NQE6_9BACI</name>
<dbReference type="Gene3D" id="3.10.450.150">
    <property type="entry name" value="enterococcus faecalis protein"/>
    <property type="match status" value="1"/>
</dbReference>
<dbReference type="AlphaFoldDB" id="A0A5C8NQE6"/>
<dbReference type="Proteomes" id="UP000321574">
    <property type="component" value="Unassembled WGS sequence"/>
</dbReference>
<reference evidence="1 2" key="1">
    <citation type="submission" date="2019-06" db="EMBL/GenBank/DDBJ databases">
        <title>Cerasibacillus sp. nov., isolated from maize field.</title>
        <authorList>
            <person name="Lin S.-Y."/>
            <person name="Tsai C.-F."/>
            <person name="Young C.-C."/>
        </authorList>
    </citation>
    <scope>NUCLEOTIDE SEQUENCE [LARGE SCALE GENOMIC DNA]</scope>
    <source>
        <strain evidence="1 2">CC-CFT480</strain>
    </source>
</reference>
<dbReference type="EMBL" id="VDUW01000008">
    <property type="protein sequence ID" value="TXL63468.1"/>
    <property type="molecule type" value="Genomic_DNA"/>
</dbReference>
<proteinExistence type="predicted"/>
<gene>
    <name evidence="1" type="ORF">FHP05_11110</name>
</gene>
<accession>A0A5C8NQE6</accession>
<evidence type="ECO:0000313" key="1">
    <source>
        <dbReference type="EMBL" id="TXL63468.1"/>
    </source>
</evidence>